<dbReference type="InterPro" id="IPR022790">
    <property type="entry name" value="GH26_dom"/>
</dbReference>
<feature type="domain" description="GH26" evidence="6">
    <location>
        <begin position="55"/>
        <end position="342"/>
    </location>
</feature>
<name>A0ABW4FXJ8_9PSEU</name>
<feature type="active site" description="Proton donor" evidence="4">
    <location>
        <position position="179"/>
    </location>
</feature>
<dbReference type="Pfam" id="PF02156">
    <property type="entry name" value="Glyco_hydro_26"/>
    <property type="match status" value="1"/>
</dbReference>
<comment type="caution">
    <text evidence="7">The sequence shown here is derived from an EMBL/GenBank/DDBJ whole genome shotgun (WGS) entry which is preliminary data.</text>
</comment>
<organism evidence="7 8">
    <name type="scientific">Pseudonocardia aurantiaca</name>
    <dbReference type="NCBI Taxonomy" id="75290"/>
    <lineage>
        <taxon>Bacteria</taxon>
        <taxon>Bacillati</taxon>
        <taxon>Actinomycetota</taxon>
        <taxon>Actinomycetes</taxon>
        <taxon>Pseudonocardiales</taxon>
        <taxon>Pseudonocardiaceae</taxon>
        <taxon>Pseudonocardia</taxon>
    </lineage>
</organism>
<feature type="transmembrane region" description="Helical" evidence="5">
    <location>
        <begin position="12"/>
        <end position="31"/>
    </location>
</feature>
<dbReference type="SUPFAM" id="SSF51445">
    <property type="entry name" value="(Trans)glycosidases"/>
    <property type="match status" value="1"/>
</dbReference>
<keyword evidence="3 4" id="KW-0326">Glycosidase</keyword>
<dbReference type="EMBL" id="JBHUCP010000051">
    <property type="protein sequence ID" value="MFD1535221.1"/>
    <property type="molecule type" value="Genomic_DNA"/>
</dbReference>
<sequence>MSEHEPSSRRRLQIWMVVNGLILAVISGWLLKPSITDLPNPTATFSAKASQAPATPPVPTMAEIMSWSGQRFGLSTPDVPWSSVRFEELSGSAGARPTMIMNFTKWTEEFRPDVVTRSYELGAIPIISWEPWAGIDKGTSQPAYALSKIENGDFDPYITRFATAVRDAKWPVAIRFAHEMNGNWYPWSERRSGNEEGEYVRAWRHVHDIFTTVGATNTIWLWSPNILRPVPDVSLSPLYPGDMYVDWVGLVGYAVPERTAAPVFEPTLTALSTVTRKPILITETGVLPSSRAANWIKDFFQWLPKHPEVVGFVWFEYSKAEGGTQDWRFTATPGSTNAFRAGITNLELAPAPAGTRSG</sequence>
<keyword evidence="2 4" id="KW-0378">Hydrolase</keyword>
<dbReference type="GO" id="GO:0016787">
    <property type="term" value="F:hydrolase activity"/>
    <property type="evidence" value="ECO:0007669"/>
    <property type="project" value="UniProtKB-KW"/>
</dbReference>
<evidence type="ECO:0000256" key="4">
    <source>
        <dbReference type="PROSITE-ProRule" id="PRU01100"/>
    </source>
</evidence>
<accession>A0ABW4FXJ8</accession>
<protein>
    <submittedName>
        <fullName evidence="7">Glycoside hydrolase family 26 protein</fullName>
    </submittedName>
</protein>
<dbReference type="InterPro" id="IPR017853">
    <property type="entry name" value="GH"/>
</dbReference>
<feature type="active site" description="Nucleophile" evidence="4">
    <location>
        <position position="283"/>
    </location>
</feature>
<proteinExistence type="inferred from homology"/>
<dbReference type="RefSeq" id="WP_343987390.1">
    <property type="nucleotide sequence ID" value="NZ_BAAAJG010000028.1"/>
</dbReference>
<evidence type="ECO:0000256" key="2">
    <source>
        <dbReference type="ARBA" id="ARBA00022801"/>
    </source>
</evidence>
<dbReference type="Gene3D" id="3.20.20.80">
    <property type="entry name" value="Glycosidases"/>
    <property type="match status" value="1"/>
</dbReference>
<evidence type="ECO:0000313" key="8">
    <source>
        <dbReference type="Proteomes" id="UP001597145"/>
    </source>
</evidence>
<keyword evidence="5" id="KW-0472">Membrane</keyword>
<evidence type="ECO:0000256" key="3">
    <source>
        <dbReference type="ARBA" id="ARBA00023295"/>
    </source>
</evidence>
<dbReference type="InterPro" id="IPR000805">
    <property type="entry name" value="Glyco_hydro_26"/>
</dbReference>
<reference evidence="8" key="1">
    <citation type="journal article" date="2019" name="Int. J. Syst. Evol. Microbiol.">
        <title>The Global Catalogue of Microorganisms (GCM) 10K type strain sequencing project: providing services to taxonomists for standard genome sequencing and annotation.</title>
        <authorList>
            <consortium name="The Broad Institute Genomics Platform"/>
            <consortium name="The Broad Institute Genome Sequencing Center for Infectious Disease"/>
            <person name="Wu L."/>
            <person name="Ma J."/>
        </authorList>
    </citation>
    <scope>NUCLEOTIDE SEQUENCE [LARGE SCALE GENOMIC DNA]</scope>
    <source>
        <strain evidence="8">JCM 12165</strain>
    </source>
</reference>
<evidence type="ECO:0000256" key="5">
    <source>
        <dbReference type="SAM" id="Phobius"/>
    </source>
</evidence>
<evidence type="ECO:0000259" key="6">
    <source>
        <dbReference type="PROSITE" id="PS51764"/>
    </source>
</evidence>
<keyword evidence="5" id="KW-1133">Transmembrane helix</keyword>
<keyword evidence="8" id="KW-1185">Reference proteome</keyword>
<comment type="similarity">
    <text evidence="1 4">Belongs to the glycosyl hydrolase 26 family.</text>
</comment>
<dbReference type="PROSITE" id="PS51764">
    <property type="entry name" value="GH26"/>
    <property type="match status" value="1"/>
</dbReference>
<dbReference type="PANTHER" id="PTHR40079:SF4">
    <property type="entry name" value="GH26 DOMAIN-CONTAINING PROTEIN-RELATED"/>
    <property type="match status" value="1"/>
</dbReference>
<evidence type="ECO:0000313" key="7">
    <source>
        <dbReference type="EMBL" id="MFD1535221.1"/>
    </source>
</evidence>
<dbReference type="Proteomes" id="UP001597145">
    <property type="component" value="Unassembled WGS sequence"/>
</dbReference>
<gene>
    <name evidence="7" type="ORF">ACFSCY_38025</name>
</gene>
<keyword evidence="5" id="KW-0812">Transmembrane</keyword>
<evidence type="ECO:0000256" key="1">
    <source>
        <dbReference type="ARBA" id="ARBA00007754"/>
    </source>
</evidence>
<dbReference type="PANTHER" id="PTHR40079">
    <property type="entry name" value="MANNAN ENDO-1,4-BETA-MANNOSIDASE E-RELATED"/>
    <property type="match status" value="1"/>
</dbReference>